<name>A0A2N9IV98_FAGSY</name>
<dbReference type="InterPro" id="IPR025525">
    <property type="entry name" value="hAT-like_transposase_RNase-H"/>
</dbReference>
<protein>
    <recommendedName>
        <fullName evidence="5">HAT C-terminal dimerisation domain-containing protein</fullName>
    </recommendedName>
</protein>
<dbReference type="GO" id="GO:0046983">
    <property type="term" value="F:protein dimerization activity"/>
    <property type="evidence" value="ECO:0007669"/>
    <property type="project" value="InterPro"/>
</dbReference>
<dbReference type="GO" id="GO:0003677">
    <property type="term" value="F:DNA binding"/>
    <property type="evidence" value="ECO:0007669"/>
    <property type="project" value="InterPro"/>
</dbReference>
<feature type="domain" description="HAT C-terminal dimerisation" evidence="2">
    <location>
        <begin position="231"/>
        <end position="309"/>
    </location>
</feature>
<dbReference type="Pfam" id="PF14372">
    <property type="entry name" value="hAT-like_RNase-H"/>
    <property type="match status" value="1"/>
</dbReference>
<dbReference type="AlphaFoldDB" id="A0A2N9IV98"/>
<dbReference type="EMBL" id="OIVN01006267">
    <property type="protein sequence ID" value="SPD29287.1"/>
    <property type="molecule type" value="Genomic_DNA"/>
</dbReference>
<organism evidence="4">
    <name type="scientific">Fagus sylvatica</name>
    <name type="common">Beechnut</name>
    <dbReference type="NCBI Taxonomy" id="28930"/>
    <lineage>
        <taxon>Eukaryota</taxon>
        <taxon>Viridiplantae</taxon>
        <taxon>Streptophyta</taxon>
        <taxon>Embryophyta</taxon>
        <taxon>Tracheophyta</taxon>
        <taxon>Spermatophyta</taxon>
        <taxon>Magnoliopsida</taxon>
        <taxon>eudicotyledons</taxon>
        <taxon>Gunneridae</taxon>
        <taxon>Pentapetalae</taxon>
        <taxon>rosids</taxon>
        <taxon>fabids</taxon>
        <taxon>Fagales</taxon>
        <taxon>Fagaceae</taxon>
        <taxon>Fagus</taxon>
    </lineage>
</organism>
<evidence type="ECO:0000259" key="3">
    <source>
        <dbReference type="Pfam" id="PF14372"/>
    </source>
</evidence>
<dbReference type="InterPro" id="IPR008906">
    <property type="entry name" value="HATC_C_dom"/>
</dbReference>
<evidence type="ECO:0008006" key="5">
    <source>
        <dbReference type="Google" id="ProtNLM"/>
    </source>
</evidence>
<evidence type="ECO:0000256" key="1">
    <source>
        <dbReference type="SAM" id="MobiDB-lite"/>
    </source>
</evidence>
<gene>
    <name evidence="4" type="ORF">FSB_LOCUS57169</name>
</gene>
<dbReference type="PANTHER" id="PTHR23272">
    <property type="entry name" value="BED FINGER-RELATED"/>
    <property type="match status" value="1"/>
</dbReference>
<feature type="region of interest" description="Disordered" evidence="1">
    <location>
        <begin position="330"/>
        <end position="351"/>
    </location>
</feature>
<accession>A0A2N9IV98</accession>
<dbReference type="SUPFAM" id="SSF53098">
    <property type="entry name" value="Ribonuclease H-like"/>
    <property type="match status" value="1"/>
</dbReference>
<reference evidence="4" key="1">
    <citation type="submission" date="2018-02" db="EMBL/GenBank/DDBJ databases">
        <authorList>
            <person name="Cohen D.B."/>
            <person name="Kent A.D."/>
        </authorList>
    </citation>
    <scope>NUCLEOTIDE SEQUENCE</scope>
</reference>
<sequence length="351" mass="40204">MENCSTNDAVINIIIDKLQRSSLVMRGSMLHLRCAAHVLNLIIQDGLSVIGPCIEKVRDNVGFWTASTKRRQMFEETRQQLHIECTKELALDCKTRWNSTYLMLSVAIEYQDVFFRLKQKESSYNCIPSEEDWEIASDICQRLSLFYKVTEVFSSTSYPTANLFFPKIMAVATILDPRYKIELLQYYFPIIYGDQADDEIQRVRDICFEMLRDYNSGRMGKEANCGTCVSEDVVAVDDSLVNFDNFHKWKANGPKYPTLQRIAKDILAIPVSTVASKSAFSTNGRLLFPHRSKLHPKTVEALMCAQNWLWAGIKGTSSTKEEDMDIQNILDDYDDEDESGVTRVEESRNDS</sequence>
<evidence type="ECO:0000313" key="4">
    <source>
        <dbReference type="EMBL" id="SPD29287.1"/>
    </source>
</evidence>
<dbReference type="Pfam" id="PF05699">
    <property type="entry name" value="Dimer_Tnp_hAT"/>
    <property type="match status" value="1"/>
</dbReference>
<evidence type="ECO:0000259" key="2">
    <source>
        <dbReference type="Pfam" id="PF05699"/>
    </source>
</evidence>
<dbReference type="PANTHER" id="PTHR23272:SF179">
    <property type="entry name" value="ZINC FINGER BED DOMAIN-CONTAINING PROTEIN RICESLEEPER 2-LIKE ISOFORM X1"/>
    <property type="match status" value="1"/>
</dbReference>
<dbReference type="InterPro" id="IPR012337">
    <property type="entry name" value="RNaseH-like_sf"/>
</dbReference>
<feature type="domain" description="hAT-like transposase RNase-H fold" evidence="3">
    <location>
        <begin position="168"/>
        <end position="214"/>
    </location>
</feature>
<proteinExistence type="predicted"/>